<protein>
    <submittedName>
        <fullName evidence="1">UDP-3-O-[3-hydroxymyristoyl] glucosamine N-acyltransferase</fullName>
    </submittedName>
</protein>
<dbReference type="SUPFAM" id="SSF51161">
    <property type="entry name" value="Trimeric LpxA-like enzymes"/>
    <property type="match status" value="1"/>
</dbReference>
<dbReference type="EMBL" id="JACIEU010000030">
    <property type="protein sequence ID" value="MBB4151098.1"/>
    <property type="molecule type" value="Genomic_DNA"/>
</dbReference>
<gene>
    <name evidence="1" type="ORF">GGQ90_004910</name>
</gene>
<name>A0A7W6LV94_9SPHN</name>
<keyword evidence="1" id="KW-0012">Acyltransferase</keyword>
<proteinExistence type="predicted"/>
<evidence type="ECO:0000313" key="2">
    <source>
        <dbReference type="Proteomes" id="UP000590524"/>
    </source>
</evidence>
<keyword evidence="2" id="KW-1185">Reference proteome</keyword>
<reference evidence="1 2" key="1">
    <citation type="submission" date="2020-08" db="EMBL/GenBank/DDBJ databases">
        <title>Genomic Encyclopedia of Type Strains, Phase IV (KMG-IV): sequencing the most valuable type-strain genomes for metagenomic binning, comparative biology and taxonomic classification.</title>
        <authorList>
            <person name="Goeker M."/>
        </authorList>
    </citation>
    <scope>NUCLEOTIDE SEQUENCE [LARGE SCALE GENOMIC DNA]</scope>
    <source>
        <strain evidence="1 2">DSM 19371</strain>
    </source>
</reference>
<keyword evidence="1" id="KW-0808">Transferase</keyword>
<accession>A0A7W6LV94</accession>
<dbReference type="Proteomes" id="UP000590524">
    <property type="component" value="Unassembled WGS sequence"/>
</dbReference>
<sequence length="98" mass="10168">MVDYLSGGQCGRGLRVESGLRIRQGFHAGVRIGAGVYIGKDTTVDSPAGSVLSIADDVTLTQGVFISVAQFVGIGKGSMIGEYCSIRDCNTAWTLAAP</sequence>
<dbReference type="GO" id="GO:0016746">
    <property type="term" value="F:acyltransferase activity"/>
    <property type="evidence" value="ECO:0007669"/>
    <property type="project" value="UniProtKB-KW"/>
</dbReference>
<dbReference type="Gene3D" id="2.160.10.10">
    <property type="entry name" value="Hexapeptide repeat proteins"/>
    <property type="match status" value="1"/>
</dbReference>
<dbReference type="AlphaFoldDB" id="A0A7W6LV94"/>
<dbReference type="InterPro" id="IPR011004">
    <property type="entry name" value="Trimer_LpxA-like_sf"/>
</dbReference>
<dbReference type="RefSeq" id="WP_188084197.1">
    <property type="nucleotide sequence ID" value="NZ_JACIEU010000030.1"/>
</dbReference>
<comment type="caution">
    <text evidence="1">The sequence shown here is derived from an EMBL/GenBank/DDBJ whole genome shotgun (WGS) entry which is preliminary data.</text>
</comment>
<organism evidence="1 2">
    <name type="scientific">Sphingobium scionense</name>
    <dbReference type="NCBI Taxonomy" id="1404341"/>
    <lineage>
        <taxon>Bacteria</taxon>
        <taxon>Pseudomonadati</taxon>
        <taxon>Pseudomonadota</taxon>
        <taxon>Alphaproteobacteria</taxon>
        <taxon>Sphingomonadales</taxon>
        <taxon>Sphingomonadaceae</taxon>
        <taxon>Sphingobium</taxon>
    </lineage>
</organism>
<evidence type="ECO:0000313" key="1">
    <source>
        <dbReference type="EMBL" id="MBB4151098.1"/>
    </source>
</evidence>